<dbReference type="Proteomes" id="UP000014585">
    <property type="component" value="Unassembled WGS sequence"/>
</dbReference>
<gene>
    <name evidence="1" type="ORF">HMPREF0201_01223</name>
</gene>
<evidence type="ECO:0000313" key="2">
    <source>
        <dbReference type="Proteomes" id="UP000014585"/>
    </source>
</evidence>
<proteinExistence type="predicted"/>
<protein>
    <submittedName>
        <fullName evidence="1">Uncharacterized protein</fullName>
    </submittedName>
</protein>
<dbReference type="HOGENOM" id="CLU_3150855_0_0_6"/>
<comment type="caution">
    <text evidence="1">The sequence shown here is derived from an EMBL/GenBank/DDBJ whole genome shotgun (WGS) entry which is preliminary data.</text>
</comment>
<organism evidence="1 2">
    <name type="scientific">Cedecea davisae DSM 4568</name>
    <dbReference type="NCBI Taxonomy" id="566551"/>
    <lineage>
        <taxon>Bacteria</taxon>
        <taxon>Pseudomonadati</taxon>
        <taxon>Pseudomonadota</taxon>
        <taxon>Gammaproteobacteria</taxon>
        <taxon>Enterobacterales</taxon>
        <taxon>Enterobacteriaceae</taxon>
        <taxon>Cedecea</taxon>
    </lineage>
</organism>
<dbReference type="AlphaFoldDB" id="S3K046"/>
<dbReference type="STRING" id="566551.HMPREF0201_01223"/>
<sequence length="48" mass="6011">MHLSFPPSLCYWFDRYSLNPQNLKAVLYLFPVIHWDTNIKRMKDYEYR</sequence>
<name>S3K046_9ENTR</name>
<accession>S3K046</accession>
<dbReference type="EMBL" id="ATDT01000006">
    <property type="protein sequence ID" value="EPF18619.1"/>
    <property type="molecule type" value="Genomic_DNA"/>
</dbReference>
<evidence type="ECO:0000313" key="1">
    <source>
        <dbReference type="EMBL" id="EPF18619.1"/>
    </source>
</evidence>
<reference evidence="1 2" key="1">
    <citation type="submission" date="2013-04" db="EMBL/GenBank/DDBJ databases">
        <authorList>
            <person name="Weinstock G."/>
            <person name="Sodergren E."/>
            <person name="Lobos E.A."/>
            <person name="Fulton L."/>
            <person name="Fulton R."/>
            <person name="Courtney L."/>
            <person name="Fronick C."/>
            <person name="O'Laughlin M."/>
            <person name="Godfrey J."/>
            <person name="Wilson R.M."/>
            <person name="Miner T."/>
            <person name="Farmer C."/>
            <person name="Delehaunty K."/>
            <person name="Cordes M."/>
            <person name="Minx P."/>
            <person name="Tomlinson C."/>
            <person name="Chen J."/>
            <person name="Wollam A."/>
            <person name="Pepin K.H."/>
            <person name="Palsikar V.B."/>
            <person name="Zhang X."/>
            <person name="Suruliraj S."/>
            <person name="Perna N.T."/>
            <person name="Plunkett G."/>
            <person name="Warren W."/>
            <person name="Mitreva M."/>
            <person name="Mardis E.R."/>
            <person name="Wilson R.K."/>
        </authorList>
    </citation>
    <scope>NUCLEOTIDE SEQUENCE [LARGE SCALE GENOMIC DNA]</scope>
    <source>
        <strain evidence="1 2">DSM 4568</strain>
    </source>
</reference>